<dbReference type="EMBL" id="JACHLY010000002">
    <property type="protein sequence ID" value="MBB6001033.1"/>
    <property type="molecule type" value="Genomic_DNA"/>
</dbReference>
<evidence type="ECO:0000313" key="2">
    <source>
        <dbReference type="Proteomes" id="UP000578077"/>
    </source>
</evidence>
<organism evidence="1 2">
    <name type="scientific">Streptomonospora salina</name>
    <dbReference type="NCBI Taxonomy" id="104205"/>
    <lineage>
        <taxon>Bacteria</taxon>
        <taxon>Bacillati</taxon>
        <taxon>Actinomycetota</taxon>
        <taxon>Actinomycetes</taxon>
        <taxon>Streptosporangiales</taxon>
        <taxon>Nocardiopsidaceae</taxon>
        <taxon>Streptomonospora</taxon>
    </lineage>
</organism>
<proteinExistence type="predicted"/>
<name>A0A841EJ19_9ACTN</name>
<reference evidence="1 2" key="1">
    <citation type="submission" date="2020-08" db="EMBL/GenBank/DDBJ databases">
        <title>Sequencing the genomes of 1000 actinobacteria strains.</title>
        <authorList>
            <person name="Klenk H.-P."/>
        </authorList>
    </citation>
    <scope>NUCLEOTIDE SEQUENCE [LARGE SCALE GENOMIC DNA]</scope>
    <source>
        <strain evidence="1 2">DSM 44593</strain>
    </source>
</reference>
<keyword evidence="2" id="KW-1185">Reference proteome</keyword>
<sequence length="36" mass="3924">MIRGTMGSSEPVTTRMYMSGSLPWYDCQVANPSVIG</sequence>
<dbReference type="AlphaFoldDB" id="A0A841EJ19"/>
<protein>
    <submittedName>
        <fullName evidence="1">Uncharacterized protein</fullName>
    </submittedName>
</protein>
<dbReference type="Proteomes" id="UP000578077">
    <property type="component" value="Unassembled WGS sequence"/>
</dbReference>
<accession>A0A841EJ19</accession>
<evidence type="ECO:0000313" key="1">
    <source>
        <dbReference type="EMBL" id="MBB6001033.1"/>
    </source>
</evidence>
<comment type="caution">
    <text evidence="1">The sequence shown here is derived from an EMBL/GenBank/DDBJ whole genome shotgun (WGS) entry which is preliminary data.</text>
</comment>
<gene>
    <name evidence="1" type="ORF">HNR25_004862</name>
</gene>